<dbReference type="InterPro" id="IPR009057">
    <property type="entry name" value="Homeodomain-like_sf"/>
</dbReference>
<evidence type="ECO:0000313" key="9">
    <source>
        <dbReference type="Proteomes" id="UP000008820"/>
    </source>
</evidence>
<feature type="compositionally biased region" description="Low complexity" evidence="7">
    <location>
        <begin position="378"/>
        <end position="394"/>
    </location>
</feature>
<keyword evidence="4 5" id="KW-0539">Nucleus</keyword>
<dbReference type="PANTHER" id="PTHR24333">
    <property type="entry name" value="HOMEO BOX HB9 LIKE A-RELATED"/>
    <property type="match status" value="1"/>
</dbReference>
<gene>
    <name evidence="8" type="primary">5570655</name>
</gene>
<evidence type="ECO:0000256" key="6">
    <source>
        <dbReference type="RuleBase" id="RU000682"/>
    </source>
</evidence>
<sequence>MTVPVQRNSMAVLQPPRSRFMINDILAGSQQSHHHHQGQNGNGGSGGGGVGGGADSINGSSSEGRTPSPGPRDLSIVPGGHHLGHHPGAGGLTPGAQHHLGLHHHHHHHHHNHHMVDDDVKSESDSDDSGPLDSSSVCSNGGKDEDGNSIKNGLGLGGSSGLSKKQRKARTAFTDHQLQTLEKSFERQKYLSVQDRMELANKLGLSDTQVKTWYQNRRTKWKRQTAVGLELLAEAGNYAAFQRLYGGPPYLGGWPYPAQAGPPGAPQSAVDAYYRHAAAAAALQKPLPYRIYPGVPGLGTLNTIPGPSAPFPHLSASTSLSTLSSYYQASSQQAAAAAAAAAVASQNTPGSPGVGAGSNGSAGNPNNGGGNGNNIHGSTSSLSSQPRRSPSPTLNPGSPPGRSESNPPSDDEDENIQV</sequence>
<name>A0A6I8TFX7_AEDAE</name>
<dbReference type="GO" id="GO:0000981">
    <property type="term" value="F:DNA-binding transcription factor activity, RNA polymerase II-specific"/>
    <property type="evidence" value="ECO:0007669"/>
    <property type="project" value="InterPro"/>
</dbReference>
<dbReference type="InterPro" id="IPR000047">
    <property type="entry name" value="HTH_motif"/>
</dbReference>
<feature type="DNA-binding region" description="Homeobox" evidence="5">
    <location>
        <begin position="166"/>
        <end position="225"/>
    </location>
</feature>
<dbReference type="CDD" id="cd00086">
    <property type="entry name" value="homeodomain"/>
    <property type="match status" value="1"/>
</dbReference>
<evidence type="ECO:0000313" key="8">
    <source>
        <dbReference type="EnsemblMetazoa" id="AAEL008466-PC"/>
    </source>
</evidence>
<keyword evidence="2 5" id="KW-0238">DNA-binding</keyword>
<dbReference type="PROSITE" id="PS00027">
    <property type="entry name" value="HOMEOBOX_1"/>
    <property type="match status" value="1"/>
</dbReference>
<evidence type="ECO:0000256" key="4">
    <source>
        <dbReference type="ARBA" id="ARBA00023242"/>
    </source>
</evidence>
<dbReference type="InterPro" id="IPR050848">
    <property type="entry name" value="Homeobox_TF"/>
</dbReference>
<dbReference type="EnsemblMetazoa" id="AAEL008466-RC">
    <property type="protein sequence ID" value="AAEL008466-PC"/>
    <property type="gene ID" value="AAEL008466"/>
</dbReference>
<evidence type="ECO:0000256" key="7">
    <source>
        <dbReference type="SAM" id="MobiDB-lite"/>
    </source>
</evidence>
<feature type="compositionally biased region" description="Gly residues" evidence="7">
    <location>
        <begin position="352"/>
        <end position="372"/>
    </location>
</feature>
<keyword evidence="9" id="KW-1185">Reference proteome</keyword>
<feature type="region of interest" description="Disordered" evidence="7">
    <location>
        <begin position="346"/>
        <end position="418"/>
    </location>
</feature>
<feature type="compositionally biased region" description="Gly residues" evidence="7">
    <location>
        <begin position="40"/>
        <end position="54"/>
    </location>
</feature>
<keyword evidence="3 5" id="KW-0371">Homeobox</keyword>
<reference evidence="8 9" key="1">
    <citation type="submission" date="2017-06" db="EMBL/GenBank/DDBJ databases">
        <title>Aedes aegypti genome working group (AGWG) sequencing and assembly.</title>
        <authorList>
            <consortium name="Aedes aegypti Genome Working Group (AGWG)"/>
            <person name="Matthews B.J."/>
        </authorList>
    </citation>
    <scope>NUCLEOTIDE SEQUENCE [LARGE SCALE GENOMIC DNA]</scope>
    <source>
        <strain evidence="8 9">LVP_AGWG</strain>
    </source>
</reference>
<protein>
    <submittedName>
        <fullName evidence="8">Uncharacterized protein</fullName>
    </submittedName>
</protein>
<feature type="compositionally biased region" description="Basic and acidic residues" evidence="7">
    <location>
        <begin position="114"/>
        <end position="124"/>
    </location>
</feature>
<dbReference type="InterPro" id="IPR017970">
    <property type="entry name" value="Homeobox_CS"/>
</dbReference>
<dbReference type="Pfam" id="PF00046">
    <property type="entry name" value="Homeodomain"/>
    <property type="match status" value="1"/>
</dbReference>
<evidence type="ECO:0000256" key="3">
    <source>
        <dbReference type="ARBA" id="ARBA00023155"/>
    </source>
</evidence>
<evidence type="ECO:0000256" key="5">
    <source>
        <dbReference type="PROSITE-ProRule" id="PRU00108"/>
    </source>
</evidence>
<dbReference type="PROSITE" id="PS50071">
    <property type="entry name" value="HOMEOBOX_2"/>
    <property type="match status" value="1"/>
</dbReference>
<dbReference type="InterPro" id="IPR020479">
    <property type="entry name" value="HD_metazoa"/>
</dbReference>
<evidence type="ECO:0000256" key="2">
    <source>
        <dbReference type="ARBA" id="ARBA00023125"/>
    </source>
</evidence>
<dbReference type="Gene3D" id="1.10.10.60">
    <property type="entry name" value="Homeodomain-like"/>
    <property type="match status" value="1"/>
</dbReference>
<dbReference type="PANTHER" id="PTHR24333:SF5">
    <property type="entry name" value="VENT HOMEOBOX"/>
    <property type="match status" value="1"/>
</dbReference>
<dbReference type="PRINTS" id="PR00024">
    <property type="entry name" value="HOMEOBOX"/>
</dbReference>
<dbReference type="SMART" id="SM00389">
    <property type="entry name" value="HOX"/>
    <property type="match status" value="1"/>
</dbReference>
<comment type="subcellular location">
    <subcellularLocation>
        <location evidence="1 5 6">Nucleus</location>
    </subcellularLocation>
</comment>
<dbReference type="SUPFAM" id="SSF46689">
    <property type="entry name" value="Homeodomain-like"/>
    <property type="match status" value="1"/>
</dbReference>
<dbReference type="InParanoid" id="A0A6I8TFX7"/>
<dbReference type="GO" id="GO:0003677">
    <property type="term" value="F:DNA binding"/>
    <property type="evidence" value="ECO:0007669"/>
    <property type="project" value="UniProtKB-UniRule"/>
</dbReference>
<dbReference type="Proteomes" id="UP000008820">
    <property type="component" value="Chromosome 1"/>
</dbReference>
<dbReference type="PRINTS" id="PR00031">
    <property type="entry name" value="HTHREPRESSR"/>
</dbReference>
<dbReference type="OrthoDB" id="6159439at2759"/>
<evidence type="ECO:0000256" key="1">
    <source>
        <dbReference type="ARBA" id="ARBA00004123"/>
    </source>
</evidence>
<feature type="compositionally biased region" description="Acidic residues" evidence="7">
    <location>
        <begin position="409"/>
        <end position="418"/>
    </location>
</feature>
<feature type="region of interest" description="Disordered" evidence="7">
    <location>
        <begin position="28"/>
        <end position="170"/>
    </location>
</feature>
<organism evidence="8 9">
    <name type="scientific">Aedes aegypti</name>
    <name type="common">Yellowfever mosquito</name>
    <name type="synonym">Culex aegypti</name>
    <dbReference type="NCBI Taxonomy" id="7159"/>
    <lineage>
        <taxon>Eukaryota</taxon>
        <taxon>Metazoa</taxon>
        <taxon>Ecdysozoa</taxon>
        <taxon>Arthropoda</taxon>
        <taxon>Hexapoda</taxon>
        <taxon>Insecta</taxon>
        <taxon>Pterygota</taxon>
        <taxon>Neoptera</taxon>
        <taxon>Endopterygota</taxon>
        <taxon>Diptera</taxon>
        <taxon>Nematocera</taxon>
        <taxon>Culicoidea</taxon>
        <taxon>Culicidae</taxon>
        <taxon>Culicinae</taxon>
        <taxon>Aedini</taxon>
        <taxon>Aedes</taxon>
        <taxon>Stegomyia</taxon>
    </lineage>
</organism>
<feature type="compositionally biased region" description="Basic residues" evidence="7">
    <location>
        <begin position="100"/>
        <end position="113"/>
    </location>
</feature>
<dbReference type="InterPro" id="IPR001356">
    <property type="entry name" value="HD"/>
</dbReference>
<accession>A0A6I8TFX7</accession>
<reference evidence="8" key="2">
    <citation type="submission" date="2020-05" db="UniProtKB">
        <authorList>
            <consortium name="EnsemblMetazoa"/>
        </authorList>
    </citation>
    <scope>IDENTIFICATION</scope>
    <source>
        <strain evidence="8">LVP_AGWG</strain>
    </source>
</reference>
<dbReference type="AlphaFoldDB" id="A0A6I8TFX7"/>
<proteinExistence type="predicted"/>
<dbReference type="GO" id="GO:0005634">
    <property type="term" value="C:nucleus"/>
    <property type="evidence" value="ECO:0007669"/>
    <property type="project" value="UniProtKB-SubCell"/>
</dbReference>